<dbReference type="Proteomes" id="UP000199423">
    <property type="component" value="Unassembled WGS sequence"/>
</dbReference>
<dbReference type="PANTHER" id="PTHR43489:SF6">
    <property type="entry name" value="HYDROXYPYRUVATE ISOMERASE-RELATED"/>
    <property type="match status" value="1"/>
</dbReference>
<comment type="similarity">
    <text evidence="2">Belongs to the hyi family.</text>
</comment>
<evidence type="ECO:0000313" key="6">
    <source>
        <dbReference type="Proteomes" id="UP000199423"/>
    </source>
</evidence>
<dbReference type="NCBIfam" id="TIGR03234">
    <property type="entry name" value="OH-pyruv-isom"/>
    <property type="match status" value="1"/>
</dbReference>
<dbReference type="Gene3D" id="3.20.20.150">
    <property type="entry name" value="Divalent-metal-dependent TIM barrel enzymes"/>
    <property type="match status" value="1"/>
</dbReference>
<dbReference type="RefSeq" id="WP_092863863.1">
    <property type="nucleotide sequence ID" value="NZ_FPCH01000001.1"/>
</dbReference>
<dbReference type="Pfam" id="PF01261">
    <property type="entry name" value="AP_endonuc_2"/>
    <property type="match status" value="1"/>
</dbReference>
<dbReference type="GO" id="GO:0008903">
    <property type="term" value="F:hydroxypyruvate isomerase activity"/>
    <property type="evidence" value="ECO:0007669"/>
    <property type="project" value="TreeGrafter"/>
</dbReference>
<keyword evidence="5" id="KW-0670">Pyruvate</keyword>
<evidence type="ECO:0000256" key="1">
    <source>
        <dbReference type="ARBA" id="ARBA00023235"/>
    </source>
</evidence>
<accession>A0A1I7MWC5</accession>
<protein>
    <submittedName>
        <fullName evidence="5">Hydroxypyruvate isomerase</fullName>
    </submittedName>
</protein>
<evidence type="ECO:0000259" key="4">
    <source>
        <dbReference type="Pfam" id="PF01261"/>
    </source>
</evidence>
<feature type="active site" description="Proton donor/acceptor" evidence="3">
    <location>
        <position position="240"/>
    </location>
</feature>
<dbReference type="OrthoDB" id="9786584at2"/>
<dbReference type="InterPro" id="IPR026040">
    <property type="entry name" value="HyI-like"/>
</dbReference>
<dbReference type="STRING" id="51670.SAMN04488557_0544"/>
<dbReference type="InterPro" id="IPR050417">
    <property type="entry name" value="Sugar_Epim/Isomerase"/>
</dbReference>
<proteinExistence type="inferred from homology"/>
<dbReference type="PANTHER" id="PTHR43489">
    <property type="entry name" value="ISOMERASE"/>
    <property type="match status" value="1"/>
</dbReference>
<feature type="domain" description="Xylose isomerase-like TIM barrel" evidence="4">
    <location>
        <begin position="21"/>
        <end position="256"/>
    </location>
</feature>
<organism evidence="5 6">
    <name type="scientific">Hyphomicrobium facile</name>
    <dbReference type="NCBI Taxonomy" id="51670"/>
    <lineage>
        <taxon>Bacteria</taxon>
        <taxon>Pseudomonadati</taxon>
        <taxon>Pseudomonadota</taxon>
        <taxon>Alphaproteobacteria</taxon>
        <taxon>Hyphomicrobiales</taxon>
        <taxon>Hyphomicrobiaceae</taxon>
        <taxon>Hyphomicrobium</taxon>
    </lineage>
</organism>
<dbReference type="AlphaFoldDB" id="A0A1I7MWC5"/>
<dbReference type="InterPro" id="IPR053398">
    <property type="entry name" value="HPT_OtnI_isomerases"/>
</dbReference>
<dbReference type="InterPro" id="IPR036237">
    <property type="entry name" value="Xyl_isomerase-like_sf"/>
</dbReference>
<name>A0A1I7MWC5_9HYPH</name>
<dbReference type="InterPro" id="IPR013022">
    <property type="entry name" value="Xyl_isomerase-like_TIM-brl"/>
</dbReference>
<dbReference type="EMBL" id="FPCH01000001">
    <property type="protein sequence ID" value="SFV26646.1"/>
    <property type="molecule type" value="Genomic_DNA"/>
</dbReference>
<dbReference type="SUPFAM" id="SSF51658">
    <property type="entry name" value="Xylose isomerase-like"/>
    <property type="match status" value="1"/>
</dbReference>
<dbReference type="FunFam" id="3.20.20.150:FF:000007">
    <property type="entry name" value="Hydroxypyruvate isomerase"/>
    <property type="match status" value="1"/>
</dbReference>
<dbReference type="PIRSF" id="PIRSF006241">
    <property type="entry name" value="HyI"/>
    <property type="match status" value="1"/>
</dbReference>
<keyword evidence="6" id="KW-1185">Reference proteome</keyword>
<evidence type="ECO:0000313" key="5">
    <source>
        <dbReference type="EMBL" id="SFV26646.1"/>
    </source>
</evidence>
<keyword evidence="1 2" id="KW-0413">Isomerase</keyword>
<dbReference type="InterPro" id="IPR017643">
    <property type="entry name" value="Hydroxypyruvate_isomerase"/>
</dbReference>
<gene>
    <name evidence="5" type="ORF">SAMN04488557_0544</name>
</gene>
<dbReference type="GO" id="GO:0046487">
    <property type="term" value="P:glyoxylate metabolic process"/>
    <property type="evidence" value="ECO:0007669"/>
    <property type="project" value="TreeGrafter"/>
</dbReference>
<evidence type="ECO:0000256" key="2">
    <source>
        <dbReference type="PIRNR" id="PIRNR006241"/>
    </source>
</evidence>
<dbReference type="NCBIfam" id="NF043033">
    <property type="entry name" value="OxoTetrIsom"/>
    <property type="match status" value="1"/>
</dbReference>
<feature type="active site" description="Proton donor/acceptor" evidence="3">
    <location>
        <position position="143"/>
    </location>
</feature>
<sequence>MLKFAANLSLLFNEMPFLDRFEAAAAQGFEGAEFLFPYEFNADDIAARLKANGLRQALFNLPAGNWEAGERGIAIYPNLVSEFRDSVARAVKYAKVLGCTQLHCLAGIAPVGADHRAMRKTYVENLRFAARALADEGMTLLIEPINTRDIPGYFLDSTAKAADIIETVEAENLRLQYDVYHMQIMEGDLTPTIDKYLKIIAHIQIADTPGRHQPGTGEINYPFIFSHLERIGYKGWIGCEYRPLAGTYDSLAWFRTQKAKSPIA</sequence>
<evidence type="ECO:0000256" key="3">
    <source>
        <dbReference type="PIRSR" id="PIRSR006241-50"/>
    </source>
</evidence>
<reference evidence="6" key="1">
    <citation type="submission" date="2016-10" db="EMBL/GenBank/DDBJ databases">
        <authorList>
            <person name="Varghese N."/>
            <person name="Submissions S."/>
        </authorList>
    </citation>
    <scope>NUCLEOTIDE SEQUENCE [LARGE SCALE GENOMIC DNA]</scope>
    <source>
        <strain evidence="6">DSM 1565</strain>
    </source>
</reference>